<reference evidence="2" key="1">
    <citation type="journal article" date="2021" name="Proc. Natl. Acad. Sci. U.S.A.">
        <title>A Catalog of Tens of Thousands of Viruses from Human Metagenomes Reveals Hidden Associations with Chronic Diseases.</title>
        <authorList>
            <person name="Tisza M.J."/>
            <person name="Buck C.B."/>
        </authorList>
    </citation>
    <scope>NUCLEOTIDE SEQUENCE</scope>
    <source>
        <strain evidence="2">CtDOT22</strain>
    </source>
</reference>
<organism evidence="2">
    <name type="scientific">Siphoviridae sp. ctDOT22</name>
    <dbReference type="NCBI Taxonomy" id="2827812"/>
    <lineage>
        <taxon>Viruses</taxon>
        <taxon>Duplodnaviria</taxon>
        <taxon>Heunggongvirae</taxon>
        <taxon>Uroviricota</taxon>
        <taxon>Caudoviricetes</taxon>
    </lineage>
</organism>
<evidence type="ECO:0000313" key="2">
    <source>
        <dbReference type="EMBL" id="DAF55106.1"/>
    </source>
</evidence>
<keyword evidence="1" id="KW-0472">Membrane</keyword>
<name>A0A8S5SX39_9CAUD</name>
<accession>A0A8S5SX39</accession>
<evidence type="ECO:0000256" key="1">
    <source>
        <dbReference type="SAM" id="Phobius"/>
    </source>
</evidence>
<proteinExistence type="predicted"/>
<dbReference type="EMBL" id="BK032686">
    <property type="protein sequence ID" value="DAF55106.1"/>
    <property type="molecule type" value="Genomic_DNA"/>
</dbReference>
<keyword evidence="1" id="KW-1133">Transmembrane helix</keyword>
<feature type="transmembrane region" description="Helical" evidence="1">
    <location>
        <begin position="5"/>
        <end position="25"/>
    </location>
</feature>
<sequence length="121" mass="14135">MLKKIIKVLAGLILFHIAIFIYWLLTLVNFCLVRSSDYFRDTAKTIDQYGNRDLRKLWNATLIRKQSINHFGNIKETISSVLGKNQKEGTLTYTGKFLTWILDIIDKDHCKNAIEEDEIKE</sequence>
<protein>
    <submittedName>
        <fullName evidence="2">Uncharacterized protein</fullName>
    </submittedName>
</protein>
<keyword evidence="1" id="KW-0812">Transmembrane</keyword>